<evidence type="ECO:0000259" key="1">
    <source>
        <dbReference type="Pfam" id="PF01609"/>
    </source>
</evidence>
<dbReference type="EMBL" id="CP045226">
    <property type="protein sequence ID" value="QFS46204.1"/>
    <property type="molecule type" value="Genomic_DNA"/>
</dbReference>
<proteinExistence type="predicted"/>
<gene>
    <name evidence="2" type="ORF">GXM_03684</name>
</gene>
<protein>
    <submittedName>
        <fullName evidence="2">Transposase</fullName>
    </submittedName>
</protein>
<dbReference type="InterPro" id="IPR002559">
    <property type="entry name" value="Transposase_11"/>
</dbReference>
<organism evidence="2 3">
    <name type="scientific">Nostoc sphaeroides CCNUC1</name>
    <dbReference type="NCBI Taxonomy" id="2653204"/>
    <lineage>
        <taxon>Bacteria</taxon>
        <taxon>Bacillati</taxon>
        <taxon>Cyanobacteriota</taxon>
        <taxon>Cyanophyceae</taxon>
        <taxon>Nostocales</taxon>
        <taxon>Nostocaceae</taxon>
        <taxon>Nostoc</taxon>
    </lineage>
</organism>
<sequence>MSKAYKSNLSLEQYKLIGFDAGKKTKGRKGFMTVDTLGLVLRVLVTAANVGEREGGKQVLKRVKQSHQKISLLTQKIADCRGKKSRLNSVQAPPLVGGINLKSTISYHNAA</sequence>
<feature type="domain" description="Transposase IS4-like" evidence="1">
    <location>
        <begin position="15"/>
        <end position="69"/>
    </location>
</feature>
<dbReference type="KEGG" id="nsh:GXM_03684"/>
<name>A0A5P8W0U1_9NOSO</name>
<dbReference type="GO" id="GO:0006313">
    <property type="term" value="P:DNA transposition"/>
    <property type="evidence" value="ECO:0007669"/>
    <property type="project" value="InterPro"/>
</dbReference>
<evidence type="ECO:0000313" key="2">
    <source>
        <dbReference type="EMBL" id="QFS46204.1"/>
    </source>
</evidence>
<evidence type="ECO:0000313" key="3">
    <source>
        <dbReference type="Proteomes" id="UP000326678"/>
    </source>
</evidence>
<dbReference type="Pfam" id="PF01609">
    <property type="entry name" value="DDE_Tnp_1"/>
    <property type="match status" value="1"/>
</dbReference>
<accession>A0A5P8W0U1</accession>
<dbReference type="GO" id="GO:0003677">
    <property type="term" value="F:DNA binding"/>
    <property type="evidence" value="ECO:0007669"/>
    <property type="project" value="InterPro"/>
</dbReference>
<dbReference type="AlphaFoldDB" id="A0A5P8W0U1"/>
<dbReference type="GO" id="GO:0004803">
    <property type="term" value="F:transposase activity"/>
    <property type="evidence" value="ECO:0007669"/>
    <property type="project" value="InterPro"/>
</dbReference>
<dbReference type="Proteomes" id="UP000326678">
    <property type="component" value="Chromosome Gxm1"/>
</dbReference>
<reference evidence="2 3" key="1">
    <citation type="submission" date="2019-10" db="EMBL/GenBank/DDBJ databases">
        <title>Genomic and transcriptomic insights into the perfect genentic adaptation of a filamentous nitrogen-fixing cyanobacterium to rice fields.</title>
        <authorList>
            <person name="Chen Z."/>
        </authorList>
    </citation>
    <scope>NUCLEOTIDE SEQUENCE [LARGE SCALE GENOMIC DNA]</scope>
    <source>
        <strain evidence="2">CCNUC1</strain>
    </source>
</reference>
<keyword evidence="3" id="KW-1185">Reference proteome</keyword>